<evidence type="ECO:0000313" key="2">
    <source>
        <dbReference type="Proteomes" id="UP000701698"/>
    </source>
</evidence>
<dbReference type="Proteomes" id="UP000701698">
    <property type="component" value="Unassembled WGS sequence"/>
</dbReference>
<protein>
    <submittedName>
        <fullName evidence="1">Uncharacterized protein</fullName>
    </submittedName>
</protein>
<reference evidence="1" key="1">
    <citation type="submission" date="2020-04" db="EMBL/GenBank/DDBJ databases">
        <authorList>
            <person name="Zhang T."/>
        </authorList>
    </citation>
    <scope>NUCLEOTIDE SEQUENCE</scope>
    <source>
        <strain evidence="1">HKST-UBA01</strain>
    </source>
</reference>
<dbReference type="AlphaFoldDB" id="A0A955RQA3"/>
<reference evidence="1" key="2">
    <citation type="journal article" date="2021" name="Microbiome">
        <title>Successional dynamics and alternative stable states in a saline activated sludge microbial community over 9 years.</title>
        <authorList>
            <person name="Wang Y."/>
            <person name="Ye J."/>
            <person name="Ju F."/>
            <person name="Liu L."/>
            <person name="Boyd J.A."/>
            <person name="Deng Y."/>
            <person name="Parks D.H."/>
            <person name="Jiang X."/>
            <person name="Yin X."/>
            <person name="Woodcroft B.J."/>
            <person name="Tyson G.W."/>
            <person name="Hugenholtz P."/>
            <person name="Polz M.F."/>
            <person name="Zhang T."/>
        </authorList>
    </citation>
    <scope>NUCLEOTIDE SEQUENCE</scope>
    <source>
        <strain evidence="1">HKST-UBA01</strain>
    </source>
</reference>
<dbReference type="EMBL" id="JAGQKX010000066">
    <property type="protein sequence ID" value="MCA9390313.1"/>
    <property type="molecule type" value="Genomic_DNA"/>
</dbReference>
<organism evidence="1 2">
    <name type="scientific">candidate division WWE3 bacterium</name>
    <dbReference type="NCBI Taxonomy" id="2053526"/>
    <lineage>
        <taxon>Bacteria</taxon>
        <taxon>Katanobacteria</taxon>
    </lineage>
</organism>
<evidence type="ECO:0000313" key="1">
    <source>
        <dbReference type="EMBL" id="MCA9390313.1"/>
    </source>
</evidence>
<name>A0A955RQA3_UNCKA</name>
<accession>A0A955RQA3</accession>
<sequence length="252" mass="28908">MNIDPHQNAEIKLQEMAEAYVNFEILGTRVPIPYVLGYGRWQFHKTSGKGSVEEIRNELKRRAATQSVDLKTLSAGQIFKFMKENKIGIDCSGLAYHLLNAYIFELTHQPLSDFIVRFGGTLGQFEKKFLQYKRQRRINAATLTSDNNSREIPKAAEIRIGDMVRIRKDLDHILVIAKLNLSNNQRIITYVHSSSTKHTKKQGPHYGTIEITQPEKGLEFQNWTEMTKDGSNYGQAFFTPELGDSVRRLIYV</sequence>
<comment type="caution">
    <text evidence="1">The sequence shown here is derived from an EMBL/GenBank/DDBJ whole genome shotgun (WGS) entry which is preliminary data.</text>
</comment>
<gene>
    <name evidence="1" type="ORF">KC571_02810</name>
</gene>
<proteinExistence type="predicted"/>